<dbReference type="EMBL" id="JAFBBU010000001">
    <property type="protein sequence ID" value="MBM7472020.1"/>
    <property type="molecule type" value="Genomic_DNA"/>
</dbReference>
<proteinExistence type="predicted"/>
<protein>
    <recommendedName>
        <fullName evidence="3">Secreted protein</fullName>
    </recommendedName>
</protein>
<sequence length="170" mass="18541">MTPFLLLRGAISPVLWLSLSAAVRRQPCEFSRVRGSIEVFGDYEPDELALDEPLVPALTPPDDAAEEVLDDEPTDELDDVLDTLTLLLLPELAVEETDSPAHSTILVAPAAIRLVTPTATVTRPARRLPCLLESMILLSFVGEQPALPGCMNSLPLLCACYDFLDRSFLL</sequence>
<dbReference type="RefSeq" id="WP_343885830.1">
    <property type="nucleotide sequence ID" value="NZ_BAAAHT010000013.1"/>
</dbReference>
<name>A0ABS2L4K1_9MICO</name>
<evidence type="ECO:0008006" key="3">
    <source>
        <dbReference type="Google" id="ProtNLM"/>
    </source>
</evidence>
<organism evidence="1 2">
    <name type="scientific">Subtercola frigoramans</name>
    <dbReference type="NCBI Taxonomy" id="120298"/>
    <lineage>
        <taxon>Bacteria</taxon>
        <taxon>Bacillati</taxon>
        <taxon>Actinomycetota</taxon>
        <taxon>Actinomycetes</taxon>
        <taxon>Micrococcales</taxon>
        <taxon>Microbacteriaceae</taxon>
        <taxon>Subtercola</taxon>
    </lineage>
</organism>
<reference evidence="1 2" key="1">
    <citation type="submission" date="2021-01" db="EMBL/GenBank/DDBJ databases">
        <title>Sequencing the genomes of 1000 actinobacteria strains.</title>
        <authorList>
            <person name="Klenk H.-P."/>
        </authorList>
    </citation>
    <scope>NUCLEOTIDE SEQUENCE [LARGE SCALE GENOMIC DNA]</scope>
    <source>
        <strain evidence="1 2">DSM 13057</strain>
    </source>
</reference>
<accession>A0ABS2L4K1</accession>
<comment type="caution">
    <text evidence="1">The sequence shown here is derived from an EMBL/GenBank/DDBJ whole genome shotgun (WGS) entry which is preliminary data.</text>
</comment>
<evidence type="ECO:0000313" key="1">
    <source>
        <dbReference type="EMBL" id="MBM7472020.1"/>
    </source>
</evidence>
<keyword evidence="2" id="KW-1185">Reference proteome</keyword>
<dbReference type="Proteomes" id="UP000776164">
    <property type="component" value="Unassembled WGS sequence"/>
</dbReference>
<evidence type="ECO:0000313" key="2">
    <source>
        <dbReference type="Proteomes" id="UP000776164"/>
    </source>
</evidence>
<gene>
    <name evidence="1" type="ORF">JOE66_001654</name>
</gene>